<protein>
    <submittedName>
        <fullName evidence="2">Protein NLRC5</fullName>
    </submittedName>
</protein>
<dbReference type="SUPFAM" id="SSF52540">
    <property type="entry name" value="P-loop containing nucleoside triphosphate hydrolases"/>
    <property type="match status" value="1"/>
</dbReference>
<dbReference type="Pfam" id="PF05729">
    <property type="entry name" value="NACHT"/>
    <property type="match status" value="1"/>
</dbReference>
<dbReference type="InterPro" id="IPR007111">
    <property type="entry name" value="NACHT_NTPase"/>
</dbReference>
<dbReference type="PANTHER" id="PTHR46312:SF2">
    <property type="entry name" value="NUCLEOTIDE-BINDING OLIGOMERIZATION DOMAIN-CONTAINING PROTEIN 2-LIKE"/>
    <property type="match status" value="1"/>
</dbReference>
<name>A0A9Q0YD74_HOLLE</name>
<organism evidence="2 3">
    <name type="scientific">Holothuria leucospilota</name>
    <name type="common">Black long sea cucumber</name>
    <name type="synonym">Mertensiothuria leucospilota</name>
    <dbReference type="NCBI Taxonomy" id="206669"/>
    <lineage>
        <taxon>Eukaryota</taxon>
        <taxon>Metazoa</taxon>
        <taxon>Echinodermata</taxon>
        <taxon>Eleutherozoa</taxon>
        <taxon>Echinozoa</taxon>
        <taxon>Holothuroidea</taxon>
        <taxon>Aspidochirotacea</taxon>
        <taxon>Aspidochirotida</taxon>
        <taxon>Holothuriidae</taxon>
        <taxon>Holothuria</taxon>
    </lineage>
</organism>
<dbReference type="OrthoDB" id="427518at2759"/>
<dbReference type="PROSITE" id="PS50837">
    <property type="entry name" value="NACHT"/>
    <property type="match status" value="1"/>
</dbReference>
<dbReference type="InterPro" id="IPR027417">
    <property type="entry name" value="P-loop_NTPase"/>
</dbReference>
<dbReference type="Proteomes" id="UP001152320">
    <property type="component" value="Unassembled WGS sequence"/>
</dbReference>
<feature type="domain" description="NACHT" evidence="1">
    <location>
        <begin position="60"/>
        <end position="183"/>
    </location>
</feature>
<accession>A0A9Q0YD74</accession>
<proteinExistence type="predicted"/>
<evidence type="ECO:0000259" key="1">
    <source>
        <dbReference type="PROSITE" id="PS50837"/>
    </source>
</evidence>
<dbReference type="Gene3D" id="3.40.50.300">
    <property type="entry name" value="P-loop containing nucleotide triphosphate hydrolases"/>
    <property type="match status" value="1"/>
</dbReference>
<dbReference type="EMBL" id="JAIZAY010000030">
    <property type="protein sequence ID" value="KAJ8019361.1"/>
    <property type="molecule type" value="Genomic_DNA"/>
</dbReference>
<dbReference type="PANTHER" id="PTHR46312">
    <property type="entry name" value="NACHT DOMAIN-CONTAINING PROTEIN"/>
    <property type="match status" value="1"/>
</dbReference>
<evidence type="ECO:0000313" key="2">
    <source>
        <dbReference type="EMBL" id="KAJ8019361.1"/>
    </source>
</evidence>
<gene>
    <name evidence="2" type="ORF">HOLleu_42092</name>
</gene>
<sequence length="518" mass="59260">MYNRVQPVSYIRERCVNNVFIDSGIEYCNKEGGGKTGSGIWHKLESYNSIFTDPRLAHAMVYVLLGEPGYGKSTLALQFVYNWCNRCPDSPLKDIEMLIFLRLRYFKGGLPIFKAIKQFLLPSDSALGEGDIASIIQDCKSVVIIFDGFDEYASQGDTDDVMKILARQMLRNCKVVLTTRPSSTPPRLAHKTEYVRLTGFDHQARERYILKAVVDGNSEAAATILQRLQQSPVFADICQVSLFFVMFAHITHERDMSVVFESVTGFFRYVVSSFYEHKQIRVGTLGATVKDMNTEENHKLYKFAFQSLKGKDKTLVWRRETLMEQIGELLYNDLVEIGVLVEGNVMKIKDTPGTSAAEHVQRRTDVSFHHKLLCEWYAAHYVADFIGRPSTSNWKKFFSRSRPISNLKRFFEGVDPFDLQYVYRIACGLNPNAADKIIQYLHSIEGGDKFAILCILEQTGDMDKIKETIRQICFEGVIISGYDSLLLQRSTMQLLEIAARYEVSIYLQHFFVFFMVAI</sequence>
<reference evidence="2" key="1">
    <citation type="submission" date="2021-10" db="EMBL/GenBank/DDBJ databases">
        <title>Tropical sea cucumber genome reveals ecological adaptation and Cuvierian tubules defense mechanism.</title>
        <authorList>
            <person name="Chen T."/>
        </authorList>
    </citation>
    <scope>NUCLEOTIDE SEQUENCE</scope>
    <source>
        <strain evidence="2">Nanhai2018</strain>
        <tissue evidence="2">Muscle</tissue>
    </source>
</reference>
<keyword evidence="3" id="KW-1185">Reference proteome</keyword>
<dbReference type="AlphaFoldDB" id="A0A9Q0YD74"/>
<evidence type="ECO:0000313" key="3">
    <source>
        <dbReference type="Proteomes" id="UP001152320"/>
    </source>
</evidence>
<comment type="caution">
    <text evidence="2">The sequence shown here is derived from an EMBL/GenBank/DDBJ whole genome shotgun (WGS) entry which is preliminary data.</text>
</comment>